<name>A0A6J5MS60_9CAUD</name>
<proteinExistence type="predicted"/>
<reference evidence="1" key="1">
    <citation type="submission" date="2020-04" db="EMBL/GenBank/DDBJ databases">
        <authorList>
            <person name="Chiriac C."/>
            <person name="Salcher M."/>
            <person name="Ghai R."/>
            <person name="Kavagutti S V."/>
        </authorList>
    </citation>
    <scope>NUCLEOTIDE SEQUENCE</scope>
</reference>
<organism evidence="1">
    <name type="scientific">uncultured Caudovirales phage</name>
    <dbReference type="NCBI Taxonomy" id="2100421"/>
    <lineage>
        <taxon>Viruses</taxon>
        <taxon>Duplodnaviria</taxon>
        <taxon>Heunggongvirae</taxon>
        <taxon>Uroviricota</taxon>
        <taxon>Caudoviricetes</taxon>
        <taxon>Peduoviridae</taxon>
        <taxon>Maltschvirus</taxon>
        <taxon>Maltschvirus maltsch</taxon>
    </lineage>
</organism>
<protein>
    <recommendedName>
        <fullName evidence="2">Neck protein</fullName>
    </recommendedName>
</protein>
<gene>
    <name evidence="1" type="ORF">UFOVP558_13</name>
</gene>
<accession>A0A6J5MS60</accession>
<evidence type="ECO:0000313" key="1">
    <source>
        <dbReference type="EMBL" id="CAB4149618.1"/>
    </source>
</evidence>
<sequence>MSQPSMKVTEDRTAEILKMIKSFKSDAVLVGIPASDSERKDGDPINNATLLFINNFGSPGQNIPARPVMEIGLKNVQDKIADEFKKALQQSWKNGLSALPVYYNRVGMIASNSVKRAINDQIDIQAPAGSTIKTRESQGFSGKKALLVTGQMRNAITWVVQEGGL</sequence>
<evidence type="ECO:0008006" key="2">
    <source>
        <dbReference type="Google" id="ProtNLM"/>
    </source>
</evidence>
<dbReference type="EMBL" id="LR796527">
    <property type="protein sequence ID" value="CAB4149618.1"/>
    <property type="molecule type" value="Genomic_DNA"/>
</dbReference>